<keyword evidence="1" id="KW-1133">Transmembrane helix</keyword>
<evidence type="ECO:0000256" key="1">
    <source>
        <dbReference type="SAM" id="Phobius"/>
    </source>
</evidence>
<comment type="caution">
    <text evidence="2">The sequence shown here is derived from an EMBL/GenBank/DDBJ whole genome shotgun (WGS) entry which is preliminary data.</text>
</comment>
<reference evidence="2 3" key="1">
    <citation type="submission" date="2020-09" db="EMBL/GenBank/DDBJ databases">
        <title>Paenibacillus sp. strain PR3 16S rRNA gene Genome sequencing and assembly.</title>
        <authorList>
            <person name="Kim J."/>
        </authorList>
    </citation>
    <scope>NUCLEOTIDE SEQUENCE [LARGE SCALE GENOMIC DNA]</scope>
    <source>
        <strain evidence="2 3">PR3</strain>
    </source>
</reference>
<dbReference type="Proteomes" id="UP000609346">
    <property type="component" value="Unassembled WGS sequence"/>
</dbReference>
<dbReference type="RefSeq" id="WP_191204082.1">
    <property type="nucleotide sequence ID" value="NZ_JACXZA010000003.1"/>
</dbReference>
<organism evidence="2 3">
    <name type="scientific">Paenibacillus terricola</name>
    <dbReference type="NCBI Taxonomy" id="2763503"/>
    <lineage>
        <taxon>Bacteria</taxon>
        <taxon>Bacillati</taxon>
        <taxon>Bacillota</taxon>
        <taxon>Bacilli</taxon>
        <taxon>Bacillales</taxon>
        <taxon>Paenibacillaceae</taxon>
        <taxon>Paenibacillus</taxon>
    </lineage>
</organism>
<evidence type="ECO:0000313" key="2">
    <source>
        <dbReference type="EMBL" id="MBD3919798.1"/>
    </source>
</evidence>
<keyword evidence="1" id="KW-0812">Transmembrane</keyword>
<name>A0ABR8MV04_9BACL</name>
<sequence>MMRFDFWFIVILSALAIWINEWKQLKRQPKRDRIIFYVLLIIGWGMAALDLRHLPGPTQLLLAVFKPLAWLMKPMN</sequence>
<protein>
    <submittedName>
        <fullName evidence="2">Uncharacterized protein</fullName>
    </submittedName>
</protein>
<gene>
    <name evidence="2" type="ORF">H8B09_13625</name>
</gene>
<keyword evidence="3" id="KW-1185">Reference proteome</keyword>
<accession>A0ABR8MV04</accession>
<feature type="transmembrane region" description="Helical" evidence="1">
    <location>
        <begin position="34"/>
        <end position="51"/>
    </location>
</feature>
<proteinExistence type="predicted"/>
<feature type="transmembrane region" description="Helical" evidence="1">
    <location>
        <begin position="6"/>
        <end position="22"/>
    </location>
</feature>
<evidence type="ECO:0000313" key="3">
    <source>
        <dbReference type="Proteomes" id="UP000609346"/>
    </source>
</evidence>
<keyword evidence="1" id="KW-0472">Membrane</keyword>
<dbReference type="EMBL" id="JACXZA010000003">
    <property type="protein sequence ID" value="MBD3919798.1"/>
    <property type="molecule type" value="Genomic_DNA"/>
</dbReference>